<feature type="compositionally biased region" description="Basic and acidic residues" evidence="1">
    <location>
        <begin position="60"/>
        <end position="81"/>
    </location>
</feature>
<dbReference type="EMBL" id="BOSM01000003">
    <property type="protein sequence ID" value="GIP58477.1"/>
    <property type="molecule type" value="Genomic_DNA"/>
</dbReference>
<sequence length="87" mass="10011">MEHSRHDGISIHLDRCYVEAKETLASLYPDKEQEVKKYTFVAILHIYNGIRPTVSKEQAAIDKKSAEEAEKRLGRIRTDRGRKSKGI</sequence>
<feature type="region of interest" description="Disordered" evidence="1">
    <location>
        <begin position="60"/>
        <end position="87"/>
    </location>
</feature>
<gene>
    <name evidence="2" type="ORF">J15TS10_22910</name>
</gene>
<proteinExistence type="predicted"/>
<reference evidence="2 3" key="1">
    <citation type="submission" date="2021-03" db="EMBL/GenBank/DDBJ databases">
        <title>Antimicrobial resistance genes in bacteria isolated from Japanese honey, and their potential for conferring macrolide and lincosamide resistance in the American foulbrood pathogen Paenibacillus larvae.</title>
        <authorList>
            <person name="Okamoto M."/>
            <person name="Kumagai M."/>
            <person name="Kanamori H."/>
            <person name="Takamatsu D."/>
        </authorList>
    </citation>
    <scope>NUCLEOTIDE SEQUENCE [LARGE SCALE GENOMIC DNA]</scope>
    <source>
        <strain evidence="2 3">J15TS10</strain>
    </source>
</reference>
<name>A0ABQ4MR58_9BACL</name>
<organism evidence="2 3">
    <name type="scientific">Paenibacillus woosongensis</name>
    <dbReference type="NCBI Taxonomy" id="307580"/>
    <lineage>
        <taxon>Bacteria</taxon>
        <taxon>Bacillati</taxon>
        <taxon>Bacillota</taxon>
        <taxon>Bacilli</taxon>
        <taxon>Bacillales</taxon>
        <taxon>Paenibacillaceae</taxon>
        <taxon>Paenibacillus</taxon>
    </lineage>
</organism>
<dbReference type="Proteomes" id="UP000681290">
    <property type="component" value="Unassembled WGS sequence"/>
</dbReference>
<comment type="caution">
    <text evidence="2">The sequence shown here is derived from an EMBL/GenBank/DDBJ whole genome shotgun (WGS) entry which is preliminary data.</text>
</comment>
<keyword evidence="3" id="KW-1185">Reference proteome</keyword>
<evidence type="ECO:0000256" key="1">
    <source>
        <dbReference type="SAM" id="MobiDB-lite"/>
    </source>
</evidence>
<protein>
    <submittedName>
        <fullName evidence="2">Uncharacterized protein</fullName>
    </submittedName>
</protein>
<evidence type="ECO:0000313" key="3">
    <source>
        <dbReference type="Proteomes" id="UP000681290"/>
    </source>
</evidence>
<evidence type="ECO:0000313" key="2">
    <source>
        <dbReference type="EMBL" id="GIP58477.1"/>
    </source>
</evidence>
<dbReference type="RefSeq" id="WP_213590902.1">
    <property type="nucleotide sequence ID" value="NZ_BOSM01000003.1"/>
</dbReference>
<accession>A0ABQ4MR58</accession>